<keyword evidence="6" id="KW-0670">Pyruvate</keyword>
<dbReference type="InterPro" id="IPR036291">
    <property type="entry name" value="NAD(P)-bd_dom_sf"/>
</dbReference>
<dbReference type="Gene3D" id="3.40.50.720">
    <property type="entry name" value="NAD(P)-binding Rossmann-like Domain"/>
    <property type="match status" value="2"/>
</dbReference>
<keyword evidence="1 3" id="KW-0560">Oxidoreductase</keyword>
<protein>
    <submittedName>
        <fullName evidence="6">Hydroxypyruvate reductase</fullName>
        <ecNumber evidence="6">1.1.1.81</ecNumber>
    </submittedName>
</protein>
<evidence type="ECO:0000256" key="1">
    <source>
        <dbReference type="ARBA" id="ARBA00023002"/>
    </source>
</evidence>
<dbReference type="EMBL" id="CABVHP010000020">
    <property type="protein sequence ID" value="VVO31067.1"/>
    <property type="molecule type" value="Genomic_DNA"/>
</dbReference>
<dbReference type="InterPro" id="IPR006139">
    <property type="entry name" value="D-isomer_2_OHA_DH_cat_dom"/>
</dbReference>
<dbReference type="InterPro" id="IPR050223">
    <property type="entry name" value="D-isomer_2-hydroxyacid_DH"/>
</dbReference>
<feature type="domain" description="D-isomer specific 2-hydroxyacid dehydrogenase NAD-binding" evidence="5">
    <location>
        <begin position="108"/>
        <end position="289"/>
    </location>
</feature>
<feature type="domain" description="D-isomer specific 2-hydroxyacid dehydrogenase catalytic" evidence="4">
    <location>
        <begin position="26"/>
        <end position="313"/>
    </location>
</feature>
<dbReference type="OrthoDB" id="9805416at2"/>
<evidence type="ECO:0000259" key="5">
    <source>
        <dbReference type="Pfam" id="PF02826"/>
    </source>
</evidence>
<evidence type="ECO:0000256" key="3">
    <source>
        <dbReference type="RuleBase" id="RU003719"/>
    </source>
</evidence>
<keyword evidence="2" id="KW-0520">NAD</keyword>
<dbReference type="GO" id="GO:0051287">
    <property type="term" value="F:NAD binding"/>
    <property type="evidence" value="ECO:0007669"/>
    <property type="project" value="InterPro"/>
</dbReference>
<dbReference type="GO" id="GO:0005829">
    <property type="term" value="C:cytosol"/>
    <property type="evidence" value="ECO:0007669"/>
    <property type="project" value="TreeGrafter"/>
</dbReference>
<dbReference type="InterPro" id="IPR006140">
    <property type="entry name" value="D-isomer_DH_NAD-bd"/>
</dbReference>
<dbReference type="SUPFAM" id="SSF52283">
    <property type="entry name" value="Formate/glycerate dehydrogenase catalytic domain-like"/>
    <property type="match status" value="1"/>
</dbReference>
<evidence type="ECO:0000256" key="2">
    <source>
        <dbReference type="ARBA" id="ARBA00023027"/>
    </source>
</evidence>
<name>A0A5E7EY26_PSEFL</name>
<comment type="similarity">
    <text evidence="3">Belongs to the D-isomer specific 2-hydroxyacid dehydrogenase family.</text>
</comment>
<sequence length="316" mass="34943">MRKLLVTGDFDIGEGVFPDSVELLHIRCPVDEQQIIDILPEVHDYILGGPEYLSARLIDIATKLEHVVVMGTGTSSFVDVEYAKKKGIRLSNTPYMNAHAVTEFTLAMITVSLARIFESIEGVKEGSRWLQTPRRSLSSLGIGFVGMGAIGTEIAQQLQKRGCKDLHYWSRTRKLELEASLNLKYSSLIRMVAEVDILCVHIAGGSETRHLIDEVVLKRANPKLMIFNMSSPGIICPVALKGYLQSNTGASCFIDGYYNEWTDNKGHCHDVHGLLSLPTTNLAATSHLAGQEQQTVKNIFTCAVIKVLEFASDHKN</sequence>
<dbReference type="RefSeq" id="WP_150639716.1">
    <property type="nucleotide sequence ID" value="NZ_CABVHP010000020.1"/>
</dbReference>
<organism evidence="6 7">
    <name type="scientific">Pseudomonas fluorescens</name>
    <dbReference type="NCBI Taxonomy" id="294"/>
    <lineage>
        <taxon>Bacteria</taxon>
        <taxon>Pseudomonadati</taxon>
        <taxon>Pseudomonadota</taxon>
        <taxon>Gammaproteobacteria</taxon>
        <taxon>Pseudomonadales</taxon>
        <taxon>Pseudomonadaceae</taxon>
        <taxon>Pseudomonas</taxon>
    </lineage>
</organism>
<dbReference type="Pfam" id="PF00389">
    <property type="entry name" value="2-Hacid_dh"/>
    <property type="match status" value="1"/>
</dbReference>
<dbReference type="Pfam" id="PF02826">
    <property type="entry name" value="2-Hacid_dh_C"/>
    <property type="match status" value="1"/>
</dbReference>
<dbReference type="AlphaFoldDB" id="A0A5E7EY26"/>
<accession>A0A5E7EY26</accession>
<dbReference type="EC" id="1.1.1.81" evidence="6"/>
<gene>
    <name evidence="6" type="ORF">PS704_05012</name>
</gene>
<dbReference type="PANTHER" id="PTHR10996">
    <property type="entry name" value="2-HYDROXYACID DEHYDROGENASE-RELATED"/>
    <property type="match status" value="1"/>
</dbReference>
<evidence type="ECO:0000313" key="6">
    <source>
        <dbReference type="EMBL" id="VVO31067.1"/>
    </source>
</evidence>
<dbReference type="GO" id="GO:0030267">
    <property type="term" value="F:glyoxylate reductase (NADPH) activity"/>
    <property type="evidence" value="ECO:0007669"/>
    <property type="project" value="TreeGrafter"/>
</dbReference>
<proteinExistence type="inferred from homology"/>
<dbReference type="PANTHER" id="PTHR10996:SF178">
    <property type="entry name" value="2-HYDROXYACID DEHYDROGENASE YGL185C-RELATED"/>
    <property type="match status" value="1"/>
</dbReference>
<reference evidence="6 7" key="1">
    <citation type="submission" date="2019-09" db="EMBL/GenBank/DDBJ databases">
        <authorList>
            <person name="Chandra G."/>
            <person name="Truman W A."/>
        </authorList>
    </citation>
    <scope>NUCLEOTIDE SEQUENCE [LARGE SCALE GENOMIC DNA]</scope>
    <source>
        <strain evidence="6">PS704</strain>
    </source>
</reference>
<evidence type="ECO:0000313" key="7">
    <source>
        <dbReference type="Proteomes" id="UP000326557"/>
    </source>
</evidence>
<evidence type="ECO:0000259" key="4">
    <source>
        <dbReference type="Pfam" id="PF00389"/>
    </source>
</evidence>
<dbReference type="Proteomes" id="UP000326557">
    <property type="component" value="Unassembled WGS sequence"/>
</dbReference>
<dbReference type="GO" id="GO:0016618">
    <property type="term" value="F:hydroxypyruvate reductase [NAD(P)H] activity"/>
    <property type="evidence" value="ECO:0007669"/>
    <property type="project" value="UniProtKB-EC"/>
</dbReference>
<dbReference type="SUPFAM" id="SSF51735">
    <property type="entry name" value="NAD(P)-binding Rossmann-fold domains"/>
    <property type="match status" value="1"/>
</dbReference>